<feature type="domain" description="Cytoskeleton protein RodZ-like C-terminal" evidence="2">
    <location>
        <begin position="253"/>
        <end position="313"/>
    </location>
</feature>
<sequence>MIKSELAQKLIEARESRQISLQDASRVLSIRVQVLQDLEDGRYERLGSLLYVKNYVRKYADYLKIDSHEIDQLLPQLEDPFKEEKKESLIRAQLNEDKRMVHRSFFKWYSVILMALLATGIATYFVYGEKVTDIFNIRPTPEKVIKYITKSPESENIVSIEKDEVGAEELSEKSISTPSVMMNDSFVDSQNVEEISDLDVKSALSKFEVEQIIREGSLNPDLTVMQEDSDLVVADDKIILPDGISSLSLTLNNAECWVQIRDKDNKVLMNEILPANATYHLEGKAPFSLHIGNAQSIDKLMFNGEVVDEKIYRPTARTTVSKIKLEPKEEN</sequence>
<dbReference type="RefSeq" id="WP_077926131.1">
    <property type="nucleotide sequence ID" value="NZ_BAABKE010000001.1"/>
</dbReference>
<evidence type="ECO:0000313" key="4">
    <source>
        <dbReference type="Proteomes" id="UP001500631"/>
    </source>
</evidence>
<gene>
    <name evidence="3" type="primary">rodZ</name>
    <name evidence="3" type="ORF">GCM10023338_04320</name>
</gene>
<reference evidence="4" key="1">
    <citation type="journal article" date="2019" name="Int. J. Syst. Evol. Microbiol.">
        <title>The Global Catalogue of Microorganisms (GCM) 10K type strain sequencing project: providing services to taxonomists for standard genome sequencing and annotation.</title>
        <authorList>
            <consortium name="The Broad Institute Genomics Platform"/>
            <consortium name="The Broad Institute Genome Sequencing Center for Infectious Disease"/>
            <person name="Wu L."/>
            <person name="Ma J."/>
        </authorList>
    </citation>
    <scope>NUCLEOTIDE SEQUENCE [LARGE SCALE GENOMIC DNA]</scope>
    <source>
        <strain evidence="4">JCM 18424</strain>
    </source>
</reference>
<dbReference type="Pfam" id="PF13413">
    <property type="entry name" value="HTH_25"/>
    <property type="match status" value="1"/>
</dbReference>
<dbReference type="PANTHER" id="PTHR34475">
    <property type="match status" value="1"/>
</dbReference>
<protein>
    <submittedName>
        <fullName evidence="3">Cytoskeleton protein RodZ</fullName>
    </submittedName>
</protein>
<evidence type="ECO:0000313" key="3">
    <source>
        <dbReference type="EMBL" id="GAA5095198.1"/>
    </source>
</evidence>
<dbReference type="Pfam" id="PF13464">
    <property type="entry name" value="RodZ_C"/>
    <property type="match status" value="1"/>
</dbReference>
<comment type="caution">
    <text evidence="3">The sequence shown here is derived from an EMBL/GenBank/DDBJ whole genome shotgun (WGS) entry which is preliminary data.</text>
</comment>
<keyword evidence="1" id="KW-1133">Transmembrane helix</keyword>
<feature type="transmembrane region" description="Helical" evidence="1">
    <location>
        <begin position="108"/>
        <end position="127"/>
    </location>
</feature>
<dbReference type="InterPro" id="IPR050400">
    <property type="entry name" value="Bact_Cytoskel_RodZ"/>
</dbReference>
<evidence type="ECO:0000256" key="1">
    <source>
        <dbReference type="SAM" id="Phobius"/>
    </source>
</evidence>
<dbReference type="PANTHER" id="PTHR34475:SF1">
    <property type="entry name" value="CYTOSKELETON PROTEIN RODZ"/>
    <property type="match status" value="1"/>
</dbReference>
<dbReference type="EMBL" id="BAABKE010000001">
    <property type="protein sequence ID" value="GAA5095198.1"/>
    <property type="molecule type" value="Genomic_DNA"/>
</dbReference>
<organism evidence="3 4">
    <name type="scientific">Wohlfahrtiimonas larvae</name>
    <dbReference type="NCBI Taxonomy" id="1157986"/>
    <lineage>
        <taxon>Bacteria</taxon>
        <taxon>Pseudomonadati</taxon>
        <taxon>Pseudomonadota</taxon>
        <taxon>Gammaproteobacteria</taxon>
        <taxon>Cardiobacteriales</taxon>
        <taxon>Ignatzschineriaceae</taxon>
        <taxon>Wohlfahrtiimonas</taxon>
    </lineage>
</organism>
<proteinExistence type="predicted"/>
<dbReference type="InterPro" id="IPR010982">
    <property type="entry name" value="Lambda_DNA-bd_dom_sf"/>
</dbReference>
<evidence type="ECO:0000259" key="2">
    <source>
        <dbReference type="Pfam" id="PF13464"/>
    </source>
</evidence>
<dbReference type="Gene3D" id="1.10.260.40">
    <property type="entry name" value="lambda repressor-like DNA-binding domains"/>
    <property type="match status" value="1"/>
</dbReference>
<keyword evidence="1" id="KW-0812">Transmembrane</keyword>
<keyword evidence="1" id="KW-0472">Membrane</keyword>
<name>A0ABP9MDN2_9GAMM</name>
<dbReference type="Proteomes" id="UP001500631">
    <property type="component" value="Unassembled WGS sequence"/>
</dbReference>
<accession>A0ABP9MDN2</accession>
<keyword evidence="4" id="KW-1185">Reference proteome</keyword>
<dbReference type="InterPro" id="IPR025194">
    <property type="entry name" value="RodZ-like_C"/>
</dbReference>